<gene>
    <name evidence="1" type="ORF">FA13DRAFT_1787136</name>
</gene>
<organism evidence="1 2">
    <name type="scientific">Coprinellus micaceus</name>
    <name type="common">Glistening ink-cap mushroom</name>
    <name type="synonym">Coprinus micaceus</name>
    <dbReference type="NCBI Taxonomy" id="71717"/>
    <lineage>
        <taxon>Eukaryota</taxon>
        <taxon>Fungi</taxon>
        <taxon>Dikarya</taxon>
        <taxon>Basidiomycota</taxon>
        <taxon>Agaricomycotina</taxon>
        <taxon>Agaricomycetes</taxon>
        <taxon>Agaricomycetidae</taxon>
        <taxon>Agaricales</taxon>
        <taxon>Agaricineae</taxon>
        <taxon>Psathyrellaceae</taxon>
        <taxon>Coprinellus</taxon>
    </lineage>
</organism>
<evidence type="ECO:0000313" key="2">
    <source>
        <dbReference type="Proteomes" id="UP000298030"/>
    </source>
</evidence>
<comment type="caution">
    <text evidence="1">The sequence shown here is derived from an EMBL/GenBank/DDBJ whole genome shotgun (WGS) entry which is preliminary data.</text>
</comment>
<dbReference type="EMBL" id="QPFP01000005">
    <property type="protein sequence ID" value="TEB36780.1"/>
    <property type="molecule type" value="Genomic_DNA"/>
</dbReference>
<name>A0A4Y7TRH0_COPMI</name>
<accession>A0A4Y7TRH0</accession>
<evidence type="ECO:0000313" key="1">
    <source>
        <dbReference type="EMBL" id="TEB36780.1"/>
    </source>
</evidence>
<protein>
    <submittedName>
        <fullName evidence="1">Uncharacterized protein</fullName>
    </submittedName>
</protein>
<proteinExistence type="predicted"/>
<sequence>MTKNSHDTSFMSLMIRFPEVPTRSKEGLGNGSRTVRNLSWWKDSYRRRGGDAWPDWGERPNWGRNENEKKVNKALMKVAAQGDVRLSISKVTSTHSGSRPPELVTYLDSALPFNLGFSHTMIEDGTKLTRHNNPSGHIDVWPTEDSL</sequence>
<keyword evidence="2" id="KW-1185">Reference proteome</keyword>
<dbReference type="AlphaFoldDB" id="A0A4Y7TRH0"/>
<dbReference type="Proteomes" id="UP000298030">
    <property type="component" value="Unassembled WGS sequence"/>
</dbReference>
<reference evidence="1 2" key="1">
    <citation type="journal article" date="2019" name="Nat. Ecol. Evol.">
        <title>Megaphylogeny resolves global patterns of mushroom evolution.</title>
        <authorList>
            <person name="Varga T."/>
            <person name="Krizsan K."/>
            <person name="Foldi C."/>
            <person name="Dima B."/>
            <person name="Sanchez-Garcia M."/>
            <person name="Sanchez-Ramirez S."/>
            <person name="Szollosi G.J."/>
            <person name="Szarkandi J.G."/>
            <person name="Papp V."/>
            <person name="Albert L."/>
            <person name="Andreopoulos W."/>
            <person name="Angelini C."/>
            <person name="Antonin V."/>
            <person name="Barry K.W."/>
            <person name="Bougher N.L."/>
            <person name="Buchanan P."/>
            <person name="Buyck B."/>
            <person name="Bense V."/>
            <person name="Catcheside P."/>
            <person name="Chovatia M."/>
            <person name="Cooper J."/>
            <person name="Damon W."/>
            <person name="Desjardin D."/>
            <person name="Finy P."/>
            <person name="Geml J."/>
            <person name="Haridas S."/>
            <person name="Hughes K."/>
            <person name="Justo A."/>
            <person name="Karasinski D."/>
            <person name="Kautmanova I."/>
            <person name="Kiss B."/>
            <person name="Kocsube S."/>
            <person name="Kotiranta H."/>
            <person name="LaButti K.M."/>
            <person name="Lechner B.E."/>
            <person name="Liimatainen K."/>
            <person name="Lipzen A."/>
            <person name="Lukacs Z."/>
            <person name="Mihaltcheva S."/>
            <person name="Morgado L.N."/>
            <person name="Niskanen T."/>
            <person name="Noordeloos M.E."/>
            <person name="Ohm R.A."/>
            <person name="Ortiz-Santana B."/>
            <person name="Ovrebo C."/>
            <person name="Racz N."/>
            <person name="Riley R."/>
            <person name="Savchenko A."/>
            <person name="Shiryaev A."/>
            <person name="Soop K."/>
            <person name="Spirin V."/>
            <person name="Szebenyi C."/>
            <person name="Tomsovsky M."/>
            <person name="Tulloss R.E."/>
            <person name="Uehling J."/>
            <person name="Grigoriev I.V."/>
            <person name="Vagvolgyi C."/>
            <person name="Papp T."/>
            <person name="Martin F.M."/>
            <person name="Miettinen O."/>
            <person name="Hibbett D.S."/>
            <person name="Nagy L.G."/>
        </authorList>
    </citation>
    <scope>NUCLEOTIDE SEQUENCE [LARGE SCALE GENOMIC DNA]</scope>
    <source>
        <strain evidence="1 2">FP101781</strain>
    </source>
</reference>